<dbReference type="AlphaFoldDB" id="A0AAU8M0A2"/>
<name>A0AAU8M0A2_9BACT</name>
<sequence>MNGLNNRQFTRMNIRWAVQIDFESTQYRYFVENLSLSGFLVKEECGLAMGDICKITIKESALYTDAVIRAAGLIVRKTEQITAFEFIGMKLNSYCYLQASLLTKAIKPSDLVTEIVQSNIFSFDKDLVFNSARNFDRNEISILLDDLGL</sequence>
<dbReference type="GO" id="GO:0035438">
    <property type="term" value="F:cyclic-di-GMP binding"/>
    <property type="evidence" value="ECO:0007669"/>
    <property type="project" value="InterPro"/>
</dbReference>
<gene>
    <name evidence="2" type="ORF">Q3M24_07205</name>
</gene>
<reference evidence="2" key="1">
    <citation type="journal article" date="2024" name="Syst. Appl. Microbiol.">
        <title>First single-strain enrichments of Electrothrix cable bacteria, description of E. aestuarii sp. nov. and E. rattekaaiensis sp. nov., and proposal of a cable bacteria taxonomy following the rules of the SeqCode.</title>
        <authorList>
            <person name="Plum-Jensen L.E."/>
            <person name="Schramm A."/>
            <person name="Marshall I.P.G."/>
        </authorList>
    </citation>
    <scope>NUCLEOTIDE SEQUENCE</scope>
    <source>
        <strain evidence="2">Rat1</strain>
    </source>
</reference>
<evidence type="ECO:0000259" key="1">
    <source>
        <dbReference type="Pfam" id="PF07238"/>
    </source>
</evidence>
<evidence type="ECO:0000313" key="2">
    <source>
        <dbReference type="EMBL" id="XCN74524.1"/>
    </source>
</evidence>
<reference evidence="2" key="2">
    <citation type="submission" date="2024-06" db="EMBL/GenBank/DDBJ databases">
        <authorList>
            <person name="Plum-Jensen L.E."/>
            <person name="Schramm A."/>
            <person name="Marshall I.P.G."/>
        </authorList>
    </citation>
    <scope>NUCLEOTIDE SEQUENCE</scope>
    <source>
        <strain evidence="2">Rat1</strain>
    </source>
</reference>
<accession>A0AAU8M0A2</accession>
<organism evidence="2">
    <name type="scientific">Candidatus Electrothrix aestuarii</name>
    <dbReference type="NCBI Taxonomy" id="3062594"/>
    <lineage>
        <taxon>Bacteria</taxon>
        <taxon>Pseudomonadati</taxon>
        <taxon>Thermodesulfobacteriota</taxon>
        <taxon>Desulfobulbia</taxon>
        <taxon>Desulfobulbales</taxon>
        <taxon>Desulfobulbaceae</taxon>
        <taxon>Candidatus Electrothrix</taxon>
    </lineage>
</organism>
<protein>
    <submittedName>
        <fullName evidence="2">PilZ domain-containing protein</fullName>
    </submittedName>
</protein>
<dbReference type="KEGG" id="eaj:Q3M24_07205"/>
<dbReference type="EMBL" id="CP159373">
    <property type="protein sequence ID" value="XCN74524.1"/>
    <property type="molecule type" value="Genomic_DNA"/>
</dbReference>
<dbReference type="Gene3D" id="2.40.10.220">
    <property type="entry name" value="predicted glycosyltransferase like domains"/>
    <property type="match status" value="1"/>
</dbReference>
<dbReference type="Pfam" id="PF07238">
    <property type="entry name" value="PilZ"/>
    <property type="match status" value="1"/>
</dbReference>
<proteinExistence type="predicted"/>
<dbReference type="InterPro" id="IPR009875">
    <property type="entry name" value="PilZ_domain"/>
</dbReference>
<dbReference type="SUPFAM" id="SSF141371">
    <property type="entry name" value="PilZ domain-like"/>
    <property type="match status" value="1"/>
</dbReference>
<feature type="domain" description="PilZ" evidence="1">
    <location>
        <begin position="6"/>
        <end position="92"/>
    </location>
</feature>